<dbReference type="AlphaFoldDB" id="A7RGC0"/>
<dbReference type="SUPFAM" id="SSF52540">
    <property type="entry name" value="P-loop containing nucleoside triphosphate hydrolases"/>
    <property type="match status" value="1"/>
</dbReference>
<dbReference type="eggNOG" id="KOG3595">
    <property type="taxonomic scope" value="Eukaryota"/>
</dbReference>
<reference evidence="2 3" key="1">
    <citation type="journal article" date="2007" name="Science">
        <title>Sea anemone genome reveals ancestral eumetazoan gene repertoire and genomic organization.</title>
        <authorList>
            <person name="Putnam N.H."/>
            <person name="Srivastava M."/>
            <person name="Hellsten U."/>
            <person name="Dirks B."/>
            <person name="Chapman J."/>
            <person name="Salamov A."/>
            <person name="Terry A."/>
            <person name="Shapiro H."/>
            <person name="Lindquist E."/>
            <person name="Kapitonov V.V."/>
            <person name="Jurka J."/>
            <person name="Genikhovich G."/>
            <person name="Grigoriev I.V."/>
            <person name="Lucas S.M."/>
            <person name="Steele R.E."/>
            <person name="Finnerty J.R."/>
            <person name="Technau U."/>
            <person name="Martindale M.Q."/>
            <person name="Rokhsar D.S."/>
        </authorList>
    </citation>
    <scope>NUCLEOTIDE SEQUENCE [LARGE SCALE GENOMIC DNA]</scope>
    <source>
        <strain evidence="3">CH2 X CH6</strain>
    </source>
</reference>
<evidence type="ECO:0000313" key="3">
    <source>
        <dbReference type="Proteomes" id="UP000001593"/>
    </source>
</evidence>
<evidence type="ECO:0000259" key="1">
    <source>
        <dbReference type="Pfam" id="PF12774"/>
    </source>
</evidence>
<dbReference type="Proteomes" id="UP000001593">
    <property type="component" value="Unassembled WGS sequence"/>
</dbReference>
<dbReference type="GO" id="GO:0007018">
    <property type="term" value="P:microtubule-based movement"/>
    <property type="evidence" value="ECO:0007669"/>
    <property type="project" value="InterPro"/>
</dbReference>
<dbReference type="EMBL" id="DS469509">
    <property type="protein sequence ID" value="EDO49395.1"/>
    <property type="molecule type" value="Genomic_DNA"/>
</dbReference>
<dbReference type="PhylomeDB" id="A7RGC0"/>
<dbReference type="PANTHER" id="PTHR10676">
    <property type="entry name" value="DYNEIN HEAVY CHAIN FAMILY PROTEIN"/>
    <property type="match status" value="1"/>
</dbReference>
<proteinExistence type="predicted"/>
<protein>
    <recommendedName>
        <fullName evidence="1">Dynein heavy chain hydrolytic ATP-binding dynein motor region domain-containing protein</fullName>
    </recommendedName>
</protein>
<dbReference type="InterPro" id="IPR026983">
    <property type="entry name" value="DHC"/>
</dbReference>
<feature type="non-terminal residue" evidence="2">
    <location>
        <position position="124"/>
    </location>
</feature>
<dbReference type="InParanoid" id="A7RGC0"/>
<dbReference type="GO" id="GO:0005524">
    <property type="term" value="F:ATP binding"/>
    <property type="evidence" value="ECO:0007669"/>
    <property type="project" value="InterPro"/>
</dbReference>
<dbReference type="InterPro" id="IPR035699">
    <property type="entry name" value="AAA_6"/>
</dbReference>
<evidence type="ECO:0000313" key="2">
    <source>
        <dbReference type="EMBL" id="EDO49395.1"/>
    </source>
</evidence>
<dbReference type="GO" id="GO:0051959">
    <property type="term" value="F:dynein light intermediate chain binding"/>
    <property type="evidence" value="ECO:0007669"/>
    <property type="project" value="InterPro"/>
</dbReference>
<dbReference type="GO" id="GO:0030286">
    <property type="term" value="C:dynein complex"/>
    <property type="evidence" value="ECO:0007669"/>
    <property type="project" value="InterPro"/>
</dbReference>
<dbReference type="Gene3D" id="3.40.50.300">
    <property type="entry name" value="P-loop containing nucleotide triphosphate hydrolases"/>
    <property type="match status" value="1"/>
</dbReference>
<dbReference type="InterPro" id="IPR027417">
    <property type="entry name" value="P-loop_NTPase"/>
</dbReference>
<dbReference type="OMA" id="WVCFEDI"/>
<dbReference type="STRING" id="45351.A7RGC0"/>
<dbReference type="HOGENOM" id="CLU_2009690_0_0_1"/>
<name>A7RGC0_NEMVE</name>
<gene>
    <name evidence="2" type="ORF">NEMVEDRAFT_v1g75203</name>
</gene>
<accession>A7RGC0</accession>
<dbReference type="PANTHER" id="PTHR10676:SF359">
    <property type="entry name" value="DYNEIN HEAVY CHAIN DOMAIN-CONTAINING PROTEIN 1"/>
    <property type="match status" value="1"/>
</dbReference>
<dbReference type="GO" id="GO:0045505">
    <property type="term" value="F:dynein intermediate chain binding"/>
    <property type="evidence" value="ECO:0007669"/>
    <property type="project" value="InterPro"/>
</dbReference>
<feature type="domain" description="Dynein heavy chain hydrolytic ATP-binding dynein motor region" evidence="1">
    <location>
        <begin position="5"/>
        <end position="120"/>
    </location>
</feature>
<dbReference type="Pfam" id="PF12774">
    <property type="entry name" value="AAA_6"/>
    <property type="match status" value="1"/>
</dbReference>
<sequence length="124" mass="13756">SSFCYGYEYLGPSSRLLVTPLTRRCFLSLTTALRAFKCGTTLGPDGTGKTETIRELSKALGRHQVMFDCTEALVSSMLVRFLTGMLLSGSWVCFEDIDLVSPGVLSLFAQHLNKIHQSLKYVVR</sequence>
<organism evidence="2 3">
    <name type="scientific">Nematostella vectensis</name>
    <name type="common">Starlet sea anemone</name>
    <dbReference type="NCBI Taxonomy" id="45351"/>
    <lineage>
        <taxon>Eukaryota</taxon>
        <taxon>Metazoa</taxon>
        <taxon>Cnidaria</taxon>
        <taxon>Anthozoa</taxon>
        <taxon>Hexacorallia</taxon>
        <taxon>Actiniaria</taxon>
        <taxon>Edwardsiidae</taxon>
        <taxon>Nematostella</taxon>
    </lineage>
</organism>
<keyword evidence="3" id="KW-1185">Reference proteome</keyword>
<feature type="non-terminal residue" evidence="2">
    <location>
        <position position="1"/>
    </location>
</feature>